<evidence type="ECO:0000313" key="2">
    <source>
        <dbReference type="Proteomes" id="UP000228758"/>
    </source>
</evidence>
<protein>
    <submittedName>
        <fullName evidence="1">Uncharacterized protein</fullName>
    </submittedName>
</protein>
<keyword evidence="2" id="KW-1185">Reference proteome</keyword>
<proteinExistence type="predicted"/>
<dbReference type="EMBL" id="PGFF01000001">
    <property type="protein sequence ID" value="PJJ70828.1"/>
    <property type="molecule type" value="Genomic_DNA"/>
</dbReference>
<comment type="caution">
    <text evidence="1">The sequence shown here is derived from an EMBL/GenBank/DDBJ whole genome shotgun (WGS) entry which is preliminary data.</text>
</comment>
<accession>A0A2M9CG26</accession>
<organism evidence="1 2">
    <name type="scientific">Diaminobutyricimonas aerilata</name>
    <dbReference type="NCBI Taxonomy" id="1162967"/>
    <lineage>
        <taxon>Bacteria</taxon>
        <taxon>Bacillati</taxon>
        <taxon>Actinomycetota</taxon>
        <taxon>Actinomycetes</taxon>
        <taxon>Micrococcales</taxon>
        <taxon>Microbacteriaceae</taxon>
        <taxon>Diaminobutyricimonas</taxon>
    </lineage>
</organism>
<sequence length="155" mass="16794">MTTVTRPGDDRRQRSALAGRMTTRTTRRGLLAVSTFAVAIPILAGCQAFGVNEQYGAEYADLGDMEASWDAARVPQLVPDDAKDIRIAYNTIDEGAMLAFTAEGGITADYCEPGAVEGEPAFEPGWWPEGELPGEGFTCGDWIVVQADDRFVVWD</sequence>
<reference evidence="1 2" key="1">
    <citation type="submission" date="2017-11" db="EMBL/GenBank/DDBJ databases">
        <title>Genomic Encyclopedia of Archaeal and Bacterial Type Strains, Phase II (KMG-II): From Individual Species to Whole Genera.</title>
        <authorList>
            <person name="Goeker M."/>
        </authorList>
    </citation>
    <scope>NUCLEOTIDE SEQUENCE [LARGE SCALE GENOMIC DNA]</scope>
    <source>
        <strain evidence="1 2">DSM 27393</strain>
    </source>
</reference>
<dbReference type="AlphaFoldDB" id="A0A2M9CG26"/>
<gene>
    <name evidence="1" type="ORF">CLV46_0357</name>
</gene>
<dbReference type="Proteomes" id="UP000228758">
    <property type="component" value="Unassembled WGS sequence"/>
</dbReference>
<evidence type="ECO:0000313" key="1">
    <source>
        <dbReference type="EMBL" id="PJJ70828.1"/>
    </source>
</evidence>
<name>A0A2M9CG26_9MICO</name>